<dbReference type="PROSITE" id="PS50882">
    <property type="entry name" value="YTH"/>
    <property type="match status" value="1"/>
</dbReference>
<organism evidence="3 4">
    <name type="scientific">Hypsibius exemplaris</name>
    <name type="common">Freshwater tardigrade</name>
    <dbReference type="NCBI Taxonomy" id="2072580"/>
    <lineage>
        <taxon>Eukaryota</taxon>
        <taxon>Metazoa</taxon>
        <taxon>Ecdysozoa</taxon>
        <taxon>Tardigrada</taxon>
        <taxon>Eutardigrada</taxon>
        <taxon>Parachela</taxon>
        <taxon>Hypsibioidea</taxon>
        <taxon>Hypsibiidae</taxon>
        <taxon>Hypsibius</taxon>
    </lineage>
</organism>
<reference evidence="4" key="1">
    <citation type="submission" date="2017-01" db="EMBL/GenBank/DDBJ databases">
        <title>Comparative genomics of anhydrobiosis in the tardigrade Hypsibius dujardini.</title>
        <authorList>
            <person name="Yoshida Y."/>
            <person name="Koutsovoulos G."/>
            <person name="Laetsch D."/>
            <person name="Stevens L."/>
            <person name="Kumar S."/>
            <person name="Horikawa D."/>
            <person name="Ishino K."/>
            <person name="Komine S."/>
            <person name="Tomita M."/>
            <person name="Blaxter M."/>
            <person name="Arakawa K."/>
        </authorList>
    </citation>
    <scope>NUCLEOTIDE SEQUENCE [LARGE SCALE GENOMIC DNA]</scope>
    <source>
        <strain evidence="4">Z151</strain>
    </source>
</reference>
<feature type="domain" description="YTH" evidence="2">
    <location>
        <begin position="408"/>
        <end position="540"/>
    </location>
</feature>
<dbReference type="AlphaFoldDB" id="A0A1W0X4L0"/>
<feature type="compositionally biased region" description="Low complexity" evidence="1">
    <location>
        <begin position="343"/>
        <end position="358"/>
    </location>
</feature>
<accession>A0A1W0X4L0</accession>
<feature type="compositionally biased region" description="Basic and acidic residues" evidence="1">
    <location>
        <begin position="553"/>
        <end position="564"/>
    </location>
</feature>
<dbReference type="Proteomes" id="UP000192578">
    <property type="component" value="Unassembled WGS sequence"/>
</dbReference>
<protein>
    <submittedName>
        <fullName evidence="3">YTH domain-containing family protein 2</fullName>
    </submittedName>
</protein>
<feature type="region of interest" description="Disordered" evidence="1">
    <location>
        <begin position="553"/>
        <end position="578"/>
    </location>
</feature>
<dbReference type="PANTHER" id="PTHR12357">
    <property type="entry name" value="YTH YT521-B HOMOLOGY DOMAIN-CONTAINING"/>
    <property type="match status" value="1"/>
</dbReference>
<feature type="region of interest" description="Disordered" evidence="1">
    <location>
        <begin position="323"/>
        <end position="384"/>
    </location>
</feature>
<dbReference type="Pfam" id="PF04146">
    <property type="entry name" value="YTH"/>
    <property type="match status" value="1"/>
</dbReference>
<proteinExistence type="predicted"/>
<dbReference type="Gene3D" id="3.10.590.10">
    <property type="entry name" value="ph1033 like domains"/>
    <property type="match status" value="1"/>
</dbReference>
<gene>
    <name evidence="3" type="ORF">BV898_03786</name>
</gene>
<dbReference type="InterPro" id="IPR045168">
    <property type="entry name" value="YTH_prot"/>
</dbReference>
<dbReference type="CDD" id="cd21134">
    <property type="entry name" value="YTH"/>
    <property type="match status" value="1"/>
</dbReference>
<evidence type="ECO:0000256" key="1">
    <source>
        <dbReference type="SAM" id="MobiDB-lite"/>
    </source>
</evidence>
<dbReference type="GO" id="GO:0003729">
    <property type="term" value="F:mRNA binding"/>
    <property type="evidence" value="ECO:0007669"/>
    <property type="project" value="TreeGrafter"/>
</dbReference>
<keyword evidence="4" id="KW-1185">Reference proteome</keyword>
<sequence length="578" mass="61416">MSFSSWTRSNAGSAGGSNGLHGCSTAFMAFDTMKHTSVNLQELGFARHNNSNHQQHHNGSSGRNDLNHVAHSPSHNNAGIWSSPSPSVVANGNGHPDSDLHDSWLRARRESSGSSADSGFARSGPGSFDDQHHLSLTMQEQQHGLMHPYGKIARPRMDSTQSEALFAGLKISASSSALRPGSPTLSASGSSTSLSSSCYDHSKAMFPLNPVAKDFVPAPKSWAAIAGAAYKAKKTGAVAAGAFGQLKSSTATGRAPEMAVLAPAAGFSWPTKAASPAKTTTTGSISLNLPAADCPPAKLPIPPATSSFIPAFIQAQHDRIISGASKSQPKSDSDGWTLMDGRSSAAAPLPLSKPAAAAVTDDEAQQRNKSKSPTLRGGRQSPESLVQRLRTENSFNNPDLKALELERARFFIMKPLSERDVFDSIVRSEWSGTAYGGELLDEVYQAHHTKGPVYLLFSVNGSGQFCGIAHMTSRVQRHANIWEAQRNNGKFKVKWDFVKDVPNAALRHINIDARGSKPVTNCRDATEMSPVEAVKVVKIIQAHESVSNVLESYVKDSHNKDRRGGGKRGGGGGGGAKR</sequence>
<dbReference type="GO" id="GO:0005737">
    <property type="term" value="C:cytoplasm"/>
    <property type="evidence" value="ECO:0007669"/>
    <property type="project" value="TreeGrafter"/>
</dbReference>
<comment type="caution">
    <text evidence="3">The sequence shown here is derived from an EMBL/GenBank/DDBJ whole genome shotgun (WGS) entry which is preliminary data.</text>
</comment>
<name>A0A1W0X4L0_HYPEX</name>
<dbReference type="InterPro" id="IPR007275">
    <property type="entry name" value="YTH_domain"/>
</dbReference>
<feature type="region of interest" description="Disordered" evidence="1">
    <location>
        <begin position="50"/>
        <end position="131"/>
    </location>
</feature>
<dbReference type="OrthoDB" id="306690at2759"/>
<feature type="compositionally biased region" description="Low complexity" evidence="1">
    <location>
        <begin position="50"/>
        <end position="62"/>
    </location>
</feature>
<feature type="compositionally biased region" description="Polar residues" evidence="1">
    <location>
        <begin position="73"/>
        <end position="90"/>
    </location>
</feature>
<evidence type="ECO:0000259" key="2">
    <source>
        <dbReference type="PROSITE" id="PS50882"/>
    </source>
</evidence>
<evidence type="ECO:0000313" key="3">
    <source>
        <dbReference type="EMBL" id="OQV22284.1"/>
    </source>
</evidence>
<feature type="compositionally biased region" description="Basic and acidic residues" evidence="1">
    <location>
        <begin position="96"/>
        <end position="111"/>
    </location>
</feature>
<evidence type="ECO:0000313" key="4">
    <source>
        <dbReference type="Proteomes" id="UP000192578"/>
    </source>
</evidence>
<dbReference type="GO" id="GO:0061157">
    <property type="term" value="P:mRNA destabilization"/>
    <property type="evidence" value="ECO:0007669"/>
    <property type="project" value="TreeGrafter"/>
</dbReference>
<feature type="compositionally biased region" description="Gly residues" evidence="1">
    <location>
        <begin position="567"/>
        <end position="578"/>
    </location>
</feature>
<dbReference type="PANTHER" id="PTHR12357:SF89">
    <property type="entry name" value="YTH DOMAIN-CONTAINING FAMILY PROTEIN"/>
    <property type="match status" value="1"/>
</dbReference>
<dbReference type="EMBL" id="MTYJ01000018">
    <property type="protein sequence ID" value="OQV22284.1"/>
    <property type="molecule type" value="Genomic_DNA"/>
</dbReference>